<name>A0A3D9AR21_9FLAO</name>
<evidence type="ECO:0000256" key="1">
    <source>
        <dbReference type="SAM" id="MobiDB-lite"/>
    </source>
</evidence>
<proteinExistence type="predicted"/>
<organism evidence="2 3">
    <name type="scientific">Chryseobacterium pennipullorum</name>
    <dbReference type="NCBI Taxonomy" id="2258963"/>
    <lineage>
        <taxon>Bacteria</taxon>
        <taxon>Pseudomonadati</taxon>
        <taxon>Bacteroidota</taxon>
        <taxon>Flavobacteriia</taxon>
        <taxon>Flavobacteriales</taxon>
        <taxon>Weeksellaceae</taxon>
        <taxon>Chryseobacterium group</taxon>
        <taxon>Chryseobacterium</taxon>
    </lineage>
</organism>
<reference evidence="2 3" key="1">
    <citation type="submission" date="2018-06" db="EMBL/GenBank/DDBJ databases">
        <title>Novel Chryseobacterium species.</title>
        <authorList>
            <person name="Newman J."/>
            <person name="Hugo C."/>
            <person name="Oosthuizen L."/>
            <person name="Charimba G."/>
        </authorList>
    </citation>
    <scope>NUCLEOTIDE SEQUENCE [LARGE SCALE GENOMIC DNA]</scope>
    <source>
        <strain evidence="2 3">7_F195</strain>
    </source>
</reference>
<evidence type="ECO:0000313" key="2">
    <source>
        <dbReference type="EMBL" id="REC43774.1"/>
    </source>
</evidence>
<accession>A0A3D9AR21</accession>
<feature type="region of interest" description="Disordered" evidence="1">
    <location>
        <begin position="57"/>
        <end position="77"/>
    </location>
</feature>
<dbReference type="EMBL" id="QNVV01000022">
    <property type="protein sequence ID" value="REC43774.1"/>
    <property type="molecule type" value="Genomic_DNA"/>
</dbReference>
<evidence type="ECO:0000313" key="3">
    <source>
        <dbReference type="Proteomes" id="UP000256257"/>
    </source>
</evidence>
<comment type="caution">
    <text evidence="2">The sequence shown here is derived from an EMBL/GenBank/DDBJ whole genome shotgun (WGS) entry which is preliminary data.</text>
</comment>
<keyword evidence="3" id="KW-1185">Reference proteome</keyword>
<dbReference type="AlphaFoldDB" id="A0A3D9AR21"/>
<gene>
    <name evidence="2" type="ORF">DRF67_18725</name>
</gene>
<dbReference type="Proteomes" id="UP000256257">
    <property type="component" value="Unassembled WGS sequence"/>
</dbReference>
<protein>
    <submittedName>
        <fullName evidence="2">Uncharacterized protein</fullName>
    </submittedName>
</protein>
<sequence>MIGFTGNYRNAQILNFKEMIQFILMLLGLAFPNNNDNTVTTQDGGQIPPITLNAGIVPTPDPGDTGGETLPILPPKK</sequence>